<accession>A5BE53</accession>
<dbReference type="AlphaFoldDB" id="A5BE53"/>
<reference evidence="1" key="1">
    <citation type="journal article" date="2007" name="PLoS ONE">
        <title>The first genome sequence of an elite grapevine cultivar (Pinot noir Vitis vinifera L.): coping with a highly heterozygous genome.</title>
        <authorList>
            <person name="Velasco R."/>
            <person name="Zharkikh A."/>
            <person name="Troggio M."/>
            <person name="Cartwright D.A."/>
            <person name="Cestaro A."/>
            <person name="Pruss D."/>
            <person name="Pindo M."/>
            <person name="FitzGerald L.M."/>
            <person name="Vezzulli S."/>
            <person name="Reid J."/>
            <person name="Malacarne G."/>
            <person name="Iliev D."/>
            <person name="Coppola G."/>
            <person name="Wardell B."/>
            <person name="Micheletti D."/>
            <person name="Macalma T."/>
            <person name="Facci M."/>
            <person name="Mitchell J.T."/>
            <person name="Perazzolli M."/>
            <person name="Eldredge G."/>
            <person name="Gatto P."/>
            <person name="Oyzerski R."/>
            <person name="Moretto M."/>
            <person name="Gutin N."/>
            <person name="Stefanini M."/>
            <person name="Chen Y."/>
            <person name="Segala C."/>
            <person name="Davenport C."/>
            <person name="Dematte L."/>
            <person name="Mraz A."/>
            <person name="Battilana J."/>
            <person name="Stormo K."/>
            <person name="Costa F."/>
            <person name="Tao Q."/>
            <person name="Si-Ammour A."/>
            <person name="Harkins T."/>
            <person name="Lackey A."/>
            <person name="Perbost C."/>
            <person name="Taillon B."/>
            <person name="Stella A."/>
            <person name="Solovyev V."/>
            <person name="Fawcett J.A."/>
            <person name="Sterck L."/>
            <person name="Vandepoele K."/>
            <person name="Grando S.M."/>
            <person name="Toppo S."/>
            <person name="Moser C."/>
            <person name="Lanchbury J."/>
            <person name="Bogden R."/>
            <person name="Skolnick M."/>
            <person name="Sgaramella V."/>
            <person name="Bhatnagar S.K."/>
            <person name="Fontana P."/>
            <person name="Gutin A."/>
            <person name="Van de Peer Y."/>
            <person name="Salamini F."/>
            <person name="Viola R."/>
        </authorList>
    </citation>
    <scope>NUCLEOTIDE SEQUENCE</scope>
</reference>
<name>A5BE53_VITVI</name>
<dbReference type="EMBL" id="AM456269">
    <property type="protein sequence ID" value="CAN61273.1"/>
    <property type="molecule type" value="Genomic_DNA"/>
</dbReference>
<gene>
    <name evidence="1" type="ORF">VITISV_039064</name>
</gene>
<evidence type="ECO:0000313" key="1">
    <source>
        <dbReference type="EMBL" id="CAN61273.1"/>
    </source>
</evidence>
<protein>
    <submittedName>
        <fullName evidence="1">Uncharacterized protein</fullName>
    </submittedName>
</protein>
<sequence length="59" mass="6500">MPQTPDVRHGLGLAPGQRASLAALSGRSLVRVEFREAEAEALSNFVRRMWQGGDFDNCK</sequence>
<proteinExistence type="predicted"/>
<organism evidence="1">
    <name type="scientific">Vitis vinifera</name>
    <name type="common">Grape</name>
    <dbReference type="NCBI Taxonomy" id="29760"/>
    <lineage>
        <taxon>Eukaryota</taxon>
        <taxon>Viridiplantae</taxon>
        <taxon>Streptophyta</taxon>
        <taxon>Embryophyta</taxon>
        <taxon>Tracheophyta</taxon>
        <taxon>Spermatophyta</taxon>
        <taxon>Magnoliopsida</taxon>
        <taxon>eudicotyledons</taxon>
        <taxon>Gunneridae</taxon>
        <taxon>Pentapetalae</taxon>
        <taxon>rosids</taxon>
        <taxon>Vitales</taxon>
        <taxon>Vitaceae</taxon>
        <taxon>Viteae</taxon>
        <taxon>Vitis</taxon>
    </lineage>
</organism>